<dbReference type="AlphaFoldDB" id="A0A2S3U7M0"/>
<organism evidence="1 2">
    <name type="scientific">Lactiplantibacillus plantarum subsp. plantarum</name>
    <dbReference type="NCBI Taxonomy" id="337330"/>
    <lineage>
        <taxon>Bacteria</taxon>
        <taxon>Bacillati</taxon>
        <taxon>Bacillota</taxon>
        <taxon>Bacilli</taxon>
        <taxon>Lactobacillales</taxon>
        <taxon>Lactobacillaceae</taxon>
        <taxon>Lactiplantibacillus</taxon>
    </lineage>
</organism>
<dbReference type="SUPFAM" id="SSF50129">
    <property type="entry name" value="GroES-like"/>
    <property type="match status" value="1"/>
</dbReference>
<sequence>MGPDVKKLKPGDRVTSERLLLRMKRVFIVRITNIICVRNRVGIGTKANGSMANYVLTREESAHILPDNVSYKMAAMSNR</sequence>
<dbReference type="Gene3D" id="3.90.180.10">
    <property type="entry name" value="Medium-chain alcohol dehydrogenases, catalytic domain"/>
    <property type="match status" value="1"/>
</dbReference>
<comment type="caution">
    <text evidence="1">The sequence shown here is derived from an EMBL/GenBank/DDBJ whole genome shotgun (WGS) entry which is preliminary data.</text>
</comment>
<dbReference type="EC" id="1.1.1.14" evidence="1"/>
<dbReference type="EMBL" id="NKCZ01000082">
    <property type="protein sequence ID" value="POD87139.1"/>
    <property type="molecule type" value="Genomic_DNA"/>
</dbReference>
<reference evidence="1 2" key="1">
    <citation type="submission" date="2017-06" db="EMBL/GenBank/DDBJ databases">
        <title>Genome sequence of Lactobacillus plantarum subsp. plantarum strain SRCM101258.</title>
        <authorList>
            <person name="Cho S.H."/>
        </authorList>
    </citation>
    <scope>NUCLEOTIDE SEQUENCE [LARGE SCALE GENOMIC DNA]</scope>
    <source>
        <strain evidence="1 2">SRCM101258</strain>
    </source>
</reference>
<evidence type="ECO:0000313" key="2">
    <source>
        <dbReference type="Proteomes" id="UP000236990"/>
    </source>
</evidence>
<accession>A0A2S3U7M0</accession>
<keyword evidence="1" id="KW-0560">Oxidoreductase</keyword>
<dbReference type="InterPro" id="IPR011032">
    <property type="entry name" value="GroES-like_sf"/>
</dbReference>
<name>A0A2S3U7M0_LACPN</name>
<evidence type="ECO:0000313" key="1">
    <source>
        <dbReference type="EMBL" id="POD87139.1"/>
    </source>
</evidence>
<proteinExistence type="predicted"/>
<dbReference type="GO" id="GO:0003939">
    <property type="term" value="F:L-iditol 2-dehydrogenase (NAD+) activity"/>
    <property type="evidence" value="ECO:0007669"/>
    <property type="project" value="UniProtKB-EC"/>
</dbReference>
<dbReference type="Proteomes" id="UP000236990">
    <property type="component" value="Unassembled WGS sequence"/>
</dbReference>
<protein>
    <submittedName>
        <fullName evidence="1">L-iditol 2-dehydrogenase</fullName>
        <ecNumber evidence="1">1.1.1.14</ecNumber>
    </submittedName>
</protein>
<gene>
    <name evidence="1" type="ORF">S101258_00970</name>
</gene>